<comment type="similarity">
    <text evidence="1">Belongs to the band 7/mec-2 family.</text>
</comment>
<dbReference type="SUPFAM" id="SSF117892">
    <property type="entry name" value="Band 7/SPFH domain"/>
    <property type="match status" value="1"/>
</dbReference>
<dbReference type="EMBL" id="NCKV01000649">
    <property type="protein sequence ID" value="RWS30088.1"/>
    <property type="molecule type" value="Genomic_DNA"/>
</dbReference>
<dbReference type="Proteomes" id="UP000288716">
    <property type="component" value="Unassembled WGS sequence"/>
</dbReference>
<evidence type="ECO:0000313" key="5">
    <source>
        <dbReference type="Proteomes" id="UP000288716"/>
    </source>
</evidence>
<dbReference type="PANTHER" id="PTHR10264">
    <property type="entry name" value="BAND 7 PROTEIN-RELATED"/>
    <property type="match status" value="1"/>
</dbReference>
<dbReference type="PANTHER" id="PTHR10264:SF130">
    <property type="entry name" value="STOMATIN-LIKE PROTEIN 1"/>
    <property type="match status" value="1"/>
</dbReference>
<reference evidence="4 5" key="1">
    <citation type="journal article" date="2018" name="Gigascience">
        <title>Genomes of trombidid mites reveal novel predicted allergens and laterally-transferred genes associated with secondary metabolism.</title>
        <authorList>
            <person name="Dong X."/>
            <person name="Chaisiri K."/>
            <person name="Xia D."/>
            <person name="Armstrong S.D."/>
            <person name="Fang Y."/>
            <person name="Donnelly M.J."/>
            <person name="Kadowaki T."/>
            <person name="McGarry J.W."/>
            <person name="Darby A.C."/>
            <person name="Makepeace B.L."/>
        </authorList>
    </citation>
    <scope>NUCLEOTIDE SEQUENCE [LARGE SCALE GENOMIC DNA]</scope>
    <source>
        <strain evidence="4">UoL-UT</strain>
    </source>
</reference>
<dbReference type="Pfam" id="PF01145">
    <property type="entry name" value="Band_7"/>
    <property type="match status" value="1"/>
</dbReference>
<evidence type="ECO:0000313" key="4">
    <source>
        <dbReference type="EMBL" id="RWS30088.1"/>
    </source>
</evidence>
<accession>A0A443SRD5</accession>
<evidence type="ECO:0000256" key="2">
    <source>
        <dbReference type="SAM" id="Phobius"/>
    </source>
</evidence>
<dbReference type="VEuPathDB" id="VectorBase:LDEU001955"/>
<feature type="domain" description="Band 7" evidence="3">
    <location>
        <begin position="66"/>
        <end position="199"/>
    </location>
</feature>
<gene>
    <name evidence="4" type="ORF">B4U80_09610</name>
</gene>
<organism evidence="4 5">
    <name type="scientific">Leptotrombidium deliense</name>
    <dbReference type="NCBI Taxonomy" id="299467"/>
    <lineage>
        <taxon>Eukaryota</taxon>
        <taxon>Metazoa</taxon>
        <taxon>Ecdysozoa</taxon>
        <taxon>Arthropoda</taxon>
        <taxon>Chelicerata</taxon>
        <taxon>Arachnida</taxon>
        <taxon>Acari</taxon>
        <taxon>Acariformes</taxon>
        <taxon>Trombidiformes</taxon>
        <taxon>Prostigmata</taxon>
        <taxon>Anystina</taxon>
        <taxon>Parasitengona</taxon>
        <taxon>Trombiculoidea</taxon>
        <taxon>Trombiculidae</taxon>
        <taxon>Leptotrombidium</taxon>
    </lineage>
</organism>
<dbReference type="GO" id="GO:0005886">
    <property type="term" value="C:plasma membrane"/>
    <property type="evidence" value="ECO:0007669"/>
    <property type="project" value="InterPro"/>
</dbReference>
<dbReference type="STRING" id="299467.A0A443SRD5"/>
<keyword evidence="2" id="KW-1133">Transmembrane helix</keyword>
<dbReference type="AlphaFoldDB" id="A0A443SRD5"/>
<keyword evidence="5" id="KW-1185">Reference proteome</keyword>
<protein>
    <submittedName>
        <fullName evidence="4">Stomatin-like protein 3</fullName>
    </submittedName>
</protein>
<evidence type="ECO:0000259" key="3">
    <source>
        <dbReference type="Pfam" id="PF01145"/>
    </source>
</evidence>
<sequence length="354" mass="40405">MYAQYSKLSTNDDCCENSTEKENTLQMVVRNVIIIGVYVLVLLTFPFSLWFCIKIVFVLKRVKCLERCIIHRLGKRLPLRGPGVIVTLPCIDVIDFIDLKTHKFNVAEKEHLLTSDGSIVECKEFYVEVAVSNAIKSFTKLKDSKHNVQQFIKVSFSNVVGSTDIEDIERRPEFIFKQFVENCNIYVSNWGWTVTMIDLPKMTVIQRAEPRNPLMSALKSYFGVKEKDENEMTITENHVSKNPNTRSNGFANDLIVPLQLIAKKYSSIGMLGYDVINFALSVKDINQTNIYQFSSKTGKIVKLDGSMNNQKIHLSVIAANEDDLMDFLRTEDTLDDTINTESLILMSIRRISTD</sequence>
<evidence type="ECO:0000256" key="1">
    <source>
        <dbReference type="ARBA" id="ARBA00008164"/>
    </source>
</evidence>
<dbReference type="InterPro" id="IPR036013">
    <property type="entry name" value="Band_7/SPFH_dom_sf"/>
</dbReference>
<keyword evidence="2" id="KW-0472">Membrane</keyword>
<dbReference type="Gene3D" id="3.30.479.30">
    <property type="entry name" value="Band 7 domain"/>
    <property type="match status" value="1"/>
</dbReference>
<feature type="transmembrane region" description="Helical" evidence="2">
    <location>
        <begin position="32"/>
        <end position="57"/>
    </location>
</feature>
<dbReference type="InterPro" id="IPR043202">
    <property type="entry name" value="Band-7_stomatin-like"/>
</dbReference>
<dbReference type="InterPro" id="IPR001107">
    <property type="entry name" value="Band_7"/>
</dbReference>
<keyword evidence="2" id="KW-0812">Transmembrane</keyword>
<comment type="caution">
    <text evidence="4">The sequence shown here is derived from an EMBL/GenBank/DDBJ whole genome shotgun (WGS) entry which is preliminary data.</text>
</comment>
<dbReference type="OrthoDB" id="2105077at2759"/>
<proteinExistence type="inferred from homology"/>
<name>A0A443SRD5_9ACAR</name>